<dbReference type="NCBIfam" id="NF007691">
    <property type="entry name" value="PRK10369.1"/>
    <property type="match status" value="1"/>
</dbReference>
<evidence type="ECO:0000259" key="11">
    <source>
        <dbReference type="Pfam" id="PF01578"/>
    </source>
</evidence>
<organism evidence="13 14">
    <name type="scientific">Umboniibacter marinipuniceus</name>
    <dbReference type="NCBI Taxonomy" id="569599"/>
    <lineage>
        <taxon>Bacteria</taxon>
        <taxon>Pseudomonadati</taxon>
        <taxon>Pseudomonadota</taxon>
        <taxon>Gammaproteobacteria</taxon>
        <taxon>Cellvibrionales</taxon>
        <taxon>Cellvibrionaceae</taxon>
        <taxon>Umboniibacter</taxon>
    </lineage>
</organism>
<keyword evidence="3" id="KW-1003">Cell membrane</keyword>
<dbReference type="RefSeq" id="WP_121876443.1">
    <property type="nucleotide sequence ID" value="NZ_REFJ01000002.1"/>
</dbReference>
<comment type="caution">
    <text evidence="13">The sequence shown here is derived from an EMBL/GenBank/DDBJ whole genome shotgun (WGS) entry which is preliminary data.</text>
</comment>
<dbReference type="InterPro" id="IPR002541">
    <property type="entry name" value="Cyt_c_assembly"/>
</dbReference>
<feature type="transmembrane region" description="Helical" evidence="10">
    <location>
        <begin position="250"/>
        <end position="267"/>
    </location>
</feature>
<dbReference type="InterPro" id="IPR003568">
    <property type="entry name" value="Cyt_c_biogenesis_CcmF"/>
</dbReference>
<dbReference type="InterPro" id="IPR032523">
    <property type="entry name" value="CcmF_C"/>
</dbReference>
<feature type="domain" description="Cytochrome c-type biogenesis protein CcmF C-terminal" evidence="12">
    <location>
        <begin position="316"/>
        <end position="631"/>
    </location>
</feature>
<dbReference type="GO" id="GO:0017004">
    <property type="term" value="P:cytochrome complex assembly"/>
    <property type="evidence" value="ECO:0007669"/>
    <property type="project" value="UniProtKB-KW"/>
</dbReference>
<evidence type="ECO:0000256" key="9">
    <source>
        <dbReference type="ARBA" id="ARBA00037230"/>
    </source>
</evidence>
<keyword evidence="7 10" id="KW-1133">Transmembrane helix</keyword>
<dbReference type="GO" id="GO:0015232">
    <property type="term" value="F:heme transmembrane transporter activity"/>
    <property type="evidence" value="ECO:0007669"/>
    <property type="project" value="InterPro"/>
</dbReference>
<evidence type="ECO:0000256" key="3">
    <source>
        <dbReference type="ARBA" id="ARBA00022475"/>
    </source>
</evidence>
<dbReference type="EMBL" id="REFJ01000002">
    <property type="protein sequence ID" value="RMA81295.1"/>
    <property type="molecule type" value="Genomic_DNA"/>
</dbReference>
<feature type="transmembrane region" description="Helical" evidence="10">
    <location>
        <begin position="125"/>
        <end position="143"/>
    </location>
</feature>
<proteinExistence type="inferred from homology"/>
<keyword evidence="14" id="KW-1185">Reference proteome</keyword>
<feature type="transmembrane region" description="Helical" evidence="10">
    <location>
        <begin position="426"/>
        <end position="445"/>
    </location>
</feature>
<feature type="transmembrane region" description="Helical" evidence="10">
    <location>
        <begin position="483"/>
        <end position="504"/>
    </location>
</feature>
<evidence type="ECO:0000313" key="14">
    <source>
        <dbReference type="Proteomes" id="UP000267187"/>
    </source>
</evidence>
<dbReference type="Pfam" id="PF01578">
    <property type="entry name" value="Cytochrom_C_asm"/>
    <property type="match status" value="1"/>
</dbReference>
<feature type="transmembrane region" description="Helical" evidence="10">
    <location>
        <begin position="451"/>
        <end position="471"/>
    </location>
</feature>
<dbReference type="Proteomes" id="UP000267187">
    <property type="component" value="Unassembled WGS sequence"/>
</dbReference>
<dbReference type="GO" id="GO:0020037">
    <property type="term" value="F:heme binding"/>
    <property type="evidence" value="ECO:0007669"/>
    <property type="project" value="InterPro"/>
</dbReference>
<evidence type="ECO:0000256" key="2">
    <source>
        <dbReference type="ARBA" id="ARBA00009186"/>
    </source>
</evidence>
<name>A0A3M0AFN6_9GAMM</name>
<protein>
    <submittedName>
        <fullName evidence="13">Cytochrome c-type biogenesis protein CcmF</fullName>
    </submittedName>
</protein>
<comment type="function">
    <text evidence="9">Required for the biogenesis of c-type cytochromes. Possible subunit of a heme lyase.</text>
</comment>
<evidence type="ECO:0000259" key="12">
    <source>
        <dbReference type="Pfam" id="PF16327"/>
    </source>
</evidence>
<dbReference type="PRINTS" id="PR01411">
    <property type="entry name" value="CCMFBIOGNSIS"/>
</dbReference>
<keyword evidence="6" id="KW-0201">Cytochrome c-type biogenesis</keyword>
<feature type="transmembrane region" description="Helical" evidence="10">
    <location>
        <begin position="6"/>
        <end position="26"/>
    </location>
</feature>
<dbReference type="PANTHER" id="PTHR43653:SF1">
    <property type="entry name" value="CYTOCHROME C-TYPE BIOGENESIS PROTEIN CCMF"/>
    <property type="match status" value="1"/>
</dbReference>
<feature type="domain" description="Cytochrome c assembly protein" evidence="11">
    <location>
        <begin position="89"/>
        <end position="296"/>
    </location>
</feature>
<accession>A0A3M0AFN6</accession>
<evidence type="ECO:0000256" key="6">
    <source>
        <dbReference type="ARBA" id="ARBA00022748"/>
    </source>
</evidence>
<feature type="transmembrane region" description="Helical" evidence="10">
    <location>
        <begin position="38"/>
        <end position="63"/>
    </location>
</feature>
<keyword evidence="4" id="KW-0997">Cell inner membrane</keyword>
<keyword evidence="5 10" id="KW-0812">Transmembrane</keyword>
<feature type="transmembrane region" description="Helical" evidence="10">
    <location>
        <begin position="314"/>
        <end position="332"/>
    </location>
</feature>
<gene>
    <name evidence="13" type="ORF">DFR27_1111</name>
</gene>
<evidence type="ECO:0000256" key="8">
    <source>
        <dbReference type="ARBA" id="ARBA00023136"/>
    </source>
</evidence>
<dbReference type="InterPro" id="IPR003567">
    <property type="entry name" value="Cyt_c_biogenesis"/>
</dbReference>
<evidence type="ECO:0000313" key="13">
    <source>
        <dbReference type="EMBL" id="RMA81295.1"/>
    </source>
</evidence>
<dbReference type="PANTHER" id="PTHR43653">
    <property type="entry name" value="CYTOCHROME C ASSEMBLY PROTEIN-RELATED"/>
    <property type="match status" value="1"/>
</dbReference>
<dbReference type="AlphaFoldDB" id="A0A3M0AFN6"/>
<feature type="transmembrane region" description="Helical" evidence="10">
    <location>
        <begin position="353"/>
        <end position="375"/>
    </location>
</feature>
<keyword evidence="8 10" id="KW-0472">Membrane</keyword>
<evidence type="ECO:0000256" key="1">
    <source>
        <dbReference type="ARBA" id="ARBA00004429"/>
    </source>
</evidence>
<evidence type="ECO:0000256" key="7">
    <source>
        <dbReference type="ARBA" id="ARBA00022989"/>
    </source>
</evidence>
<feature type="transmembrane region" description="Helical" evidence="10">
    <location>
        <begin position="390"/>
        <end position="414"/>
    </location>
</feature>
<dbReference type="GO" id="GO:0005886">
    <property type="term" value="C:plasma membrane"/>
    <property type="evidence" value="ECO:0007669"/>
    <property type="project" value="UniProtKB-SubCell"/>
</dbReference>
<comment type="subcellular location">
    <subcellularLocation>
        <location evidence="1">Cell inner membrane</location>
        <topology evidence="1">Multi-pass membrane protein</topology>
    </subcellularLocation>
</comment>
<sequence>MAAEIGLLTLWLAFGASISLAIFPAVGVKLQHGGLMLLGNWFAALVFALLTLSVAALGAAFLADDFSVAYVANHSNTLLPWYYKLTAVWGSHEGSILFQVWILSCWLLALSLGGKSIELAFKAKVLSILGLVTLALIAFIVFTSSPFDRLLPFAPNEGSDLNPLLQDFGMIIHPPLLYVGYVGTAVAFAFAMASLIECRNDDKWAQWAQPWALVGMVFLTVGITIGSWWAYAELGWGGWWFWDPVENASLMPWLVSVALVHSLSVNVQRGIFRSWTVLLAISAFSLSLLGTFLVRSGVITSVHAFATDPERGMFILWILLLVVGGSLLTFAFRAPSNSAQRKYGLLSREFFLLLNNLFLVVITFTVLIGTLWPLIADALNWGKISVGAQYFNWVALPIFALTVLTAPLAPFLNWKATPSSRVNRRIFVPLCAALVLALVVGFVGGYDWKGYLVWFLGLAIILASASVPWYGRSKLRGFRSVKATVWGMTLAHAGLGVCVVGVGMTSLESLERDVRMAAGEPVYIGDVSFNVDRFYRLDGPNYVAEAADVTVIEGSSVTRLTAEKRRYLASGQIMTEAAVDAGFSRDIYVAMGEMLDNGDWAMRLQVKPFMRWVWYGGGLIALGALLAAFGRRLRKRETLEGTN</sequence>
<dbReference type="NCBIfam" id="TIGR00353">
    <property type="entry name" value="nrfE"/>
    <property type="match status" value="1"/>
</dbReference>
<feature type="transmembrane region" description="Helical" evidence="10">
    <location>
        <begin position="176"/>
        <end position="196"/>
    </location>
</feature>
<feature type="transmembrane region" description="Helical" evidence="10">
    <location>
        <begin position="612"/>
        <end position="629"/>
    </location>
</feature>
<evidence type="ECO:0000256" key="4">
    <source>
        <dbReference type="ARBA" id="ARBA00022519"/>
    </source>
</evidence>
<evidence type="ECO:0000256" key="5">
    <source>
        <dbReference type="ARBA" id="ARBA00022692"/>
    </source>
</evidence>
<reference evidence="13 14" key="1">
    <citation type="submission" date="2018-10" db="EMBL/GenBank/DDBJ databases">
        <title>Genomic Encyclopedia of Type Strains, Phase IV (KMG-IV): sequencing the most valuable type-strain genomes for metagenomic binning, comparative biology and taxonomic classification.</title>
        <authorList>
            <person name="Goeker M."/>
        </authorList>
    </citation>
    <scope>NUCLEOTIDE SEQUENCE [LARGE SCALE GENOMIC DNA]</scope>
    <source>
        <strain evidence="13 14">DSM 25080</strain>
    </source>
</reference>
<evidence type="ECO:0000256" key="10">
    <source>
        <dbReference type="SAM" id="Phobius"/>
    </source>
</evidence>
<comment type="similarity">
    <text evidence="2">Belongs to the CcmF/CycK/Ccl1/NrfE/CcsA family.</text>
</comment>
<feature type="transmembrane region" description="Helical" evidence="10">
    <location>
        <begin position="208"/>
        <end position="230"/>
    </location>
</feature>
<dbReference type="Pfam" id="PF16327">
    <property type="entry name" value="CcmF_C"/>
    <property type="match status" value="1"/>
</dbReference>
<feature type="transmembrane region" description="Helical" evidence="10">
    <location>
        <begin position="274"/>
        <end position="294"/>
    </location>
</feature>
<dbReference type="OrthoDB" id="9761451at2"/>
<dbReference type="PRINTS" id="PR01410">
    <property type="entry name" value="CCBIOGENESIS"/>
</dbReference>